<keyword evidence="13" id="KW-1185">Reference proteome</keyword>
<evidence type="ECO:0000256" key="6">
    <source>
        <dbReference type="ARBA" id="ARBA00022692"/>
    </source>
</evidence>
<evidence type="ECO:0000256" key="1">
    <source>
        <dbReference type="ARBA" id="ARBA00004377"/>
    </source>
</evidence>
<keyword evidence="5" id="KW-0997">Cell inner membrane</keyword>
<evidence type="ECO:0000313" key="12">
    <source>
        <dbReference type="EMBL" id="QSI75804.1"/>
    </source>
</evidence>
<reference evidence="12 13" key="1">
    <citation type="submission" date="2021-02" db="EMBL/GenBank/DDBJ databases">
        <title>Niveibacterium changnyeongensis HC41.</title>
        <authorList>
            <person name="Kang M."/>
        </authorList>
    </citation>
    <scope>NUCLEOTIDE SEQUENCE [LARGE SCALE GENOMIC DNA]</scope>
    <source>
        <strain evidence="12 13">HC41</strain>
    </source>
</reference>
<protein>
    <recommendedName>
        <fullName evidence="14">Type II secretion system protein L</fullName>
    </recommendedName>
</protein>
<keyword evidence="9" id="KW-0472">Membrane</keyword>
<gene>
    <name evidence="12" type="ORF">JY500_15110</name>
</gene>
<dbReference type="InterPro" id="IPR025691">
    <property type="entry name" value="GspL_pp_dom"/>
</dbReference>
<evidence type="ECO:0000256" key="3">
    <source>
        <dbReference type="ARBA" id="ARBA00022448"/>
    </source>
</evidence>
<evidence type="ECO:0008006" key="14">
    <source>
        <dbReference type="Google" id="ProtNLM"/>
    </source>
</evidence>
<evidence type="ECO:0000256" key="5">
    <source>
        <dbReference type="ARBA" id="ARBA00022519"/>
    </source>
</evidence>
<comment type="similarity">
    <text evidence="2">Belongs to the GSP L family.</text>
</comment>
<name>A0ABX7M212_9RHOO</name>
<feature type="domain" description="GspL cytoplasmic actin-ATPase-like" evidence="10">
    <location>
        <begin position="36"/>
        <end position="128"/>
    </location>
</feature>
<dbReference type="SUPFAM" id="SSF53067">
    <property type="entry name" value="Actin-like ATPase domain"/>
    <property type="match status" value="1"/>
</dbReference>
<keyword evidence="3" id="KW-0813">Transport</keyword>
<dbReference type="PIRSF" id="PIRSF015761">
    <property type="entry name" value="Protein_L"/>
    <property type="match status" value="1"/>
</dbReference>
<evidence type="ECO:0000256" key="2">
    <source>
        <dbReference type="ARBA" id="ARBA00005318"/>
    </source>
</evidence>
<dbReference type="Proteomes" id="UP000663570">
    <property type="component" value="Chromosome"/>
</dbReference>
<dbReference type="Gene3D" id="3.30.420.380">
    <property type="match status" value="1"/>
</dbReference>
<evidence type="ECO:0000256" key="8">
    <source>
        <dbReference type="ARBA" id="ARBA00022989"/>
    </source>
</evidence>
<evidence type="ECO:0000259" key="10">
    <source>
        <dbReference type="Pfam" id="PF05134"/>
    </source>
</evidence>
<comment type="subcellular location">
    <subcellularLocation>
        <location evidence="1">Cell inner membrane</location>
        <topology evidence="1">Single-pass membrane protein</topology>
    </subcellularLocation>
</comment>
<dbReference type="NCBIfam" id="TIGR01709">
    <property type="entry name" value="typeII_sec_gspL"/>
    <property type="match status" value="1"/>
</dbReference>
<keyword evidence="8" id="KW-1133">Transmembrane helix</keyword>
<organism evidence="12 13">
    <name type="scientific">Niveibacterium microcysteis</name>
    <dbReference type="NCBI Taxonomy" id="2811415"/>
    <lineage>
        <taxon>Bacteria</taxon>
        <taxon>Pseudomonadati</taxon>
        <taxon>Pseudomonadota</taxon>
        <taxon>Betaproteobacteria</taxon>
        <taxon>Rhodocyclales</taxon>
        <taxon>Rhodocyclaceae</taxon>
        <taxon>Niveibacterium</taxon>
    </lineage>
</organism>
<sequence>MTQLRLYITETWPQDPICDWELVGPDGRATSAGRSEPRHWPAAEQTEFVLAGTQAVWLSARLPRAPKREQDKLVRFALEDQLVQEPDSQHYTITDRDGDAARVLVCARDRLRQIVAQLDALGRAPIRALAEIQTVGAAAEGEWVLHCGPAQAVASGIGPTPFALDLDGTAPPSLLIAAAAHARETNRLPGRCVVHRAPDSVALDCEAWQHVLGIPVEEAAPYQWSAFSTGTNLLHGEFMPDKERSAWLRRAKPVLWAAGAAIALELLLSTGQVLVQRGQLKDARERMQAVFKTAFPNQPIVDPAAQMRSQLNQLKRAHGQLGDDDALALLSLVGEALAGDARDGLDGLKYENGRLDLTLSPRLSANIATVQQRLTARGLIVVQQGDKQLAIRKEVSQ</sequence>
<dbReference type="Pfam" id="PF05134">
    <property type="entry name" value="T2SSL"/>
    <property type="match status" value="1"/>
</dbReference>
<accession>A0ABX7M212</accession>
<evidence type="ECO:0000259" key="11">
    <source>
        <dbReference type="Pfam" id="PF12693"/>
    </source>
</evidence>
<proteinExistence type="inferred from homology"/>
<keyword evidence="6" id="KW-0812">Transmembrane</keyword>
<dbReference type="InterPro" id="IPR043129">
    <property type="entry name" value="ATPase_NBD"/>
</dbReference>
<evidence type="ECO:0000256" key="4">
    <source>
        <dbReference type="ARBA" id="ARBA00022475"/>
    </source>
</evidence>
<keyword evidence="7" id="KW-0653">Protein transport</keyword>
<feature type="domain" description="GspL periplasmic" evidence="11">
    <location>
        <begin position="252"/>
        <end position="367"/>
    </location>
</feature>
<evidence type="ECO:0000256" key="7">
    <source>
        <dbReference type="ARBA" id="ARBA00022927"/>
    </source>
</evidence>
<evidence type="ECO:0000313" key="13">
    <source>
        <dbReference type="Proteomes" id="UP000663570"/>
    </source>
</evidence>
<evidence type="ECO:0000256" key="9">
    <source>
        <dbReference type="ARBA" id="ARBA00023136"/>
    </source>
</evidence>
<dbReference type="InterPro" id="IPR024230">
    <property type="entry name" value="GspL_cyto_dom"/>
</dbReference>
<dbReference type="RefSeq" id="WP_172197750.1">
    <property type="nucleotide sequence ID" value="NZ_CP071060.1"/>
</dbReference>
<keyword evidence="4" id="KW-1003">Cell membrane</keyword>
<dbReference type="Pfam" id="PF12693">
    <property type="entry name" value="GspL_C"/>
    <property type="match status" value="1"/>
</dbReference>
<dbReference type="EMBL" id="CP071060">
    <property type="protein sequence ID" value="QSI75804.1"/>
    <property type="molecule type" value="Genomic_DNA"/>
</dbReference>
<dbReference type="InterPro" id="IPR007812">
    <property type="entry name" value="T2SS_protein-GspL"/>
</dbReference>